<evidence type="ECO:0000313" key="2">
    <source>
        <dbReference type="EMBL" id="RCK64822.1"/>
    </source>
</evidence>
<reference evidence="3 4" key="1">
    <citation type="submission" date="2018-06" db="EMBL/GenBank/DDBJ databases">
        <title>Whole genome sequencing of Candida tropicalis (genome annotated by CSBL at Korea University).</title>
        <authorList>
            <person name="Ahn J."/>
        </authorList>
    </citation>
    <scope>NUCLEOTIDE SEQUENCE [LARGE SCALE GENOMIC DNA]</scope>
    <source>
        <strain evidence="3 4">ATCC 20962</strain>
    </source>
</reference>
<evidence type="ECO:0000313" key="3">
    <source>
        <dbReference type="EMBL" id="RCK65076.1"/>
    </source>
</evidence>
<feature type="region of interest" description="Disordered" evidence="1">
    <location>
        <begin position="45"/>
        <end position="69"/>
    </location>
</feature>
<name>A0A367YGS3_9ASCO</name>
<proteinExistence type="predicted"/>
<gene>
    <name evidence="2" type="ORF">Cantr_00862</name>
    <name evidence="3" type="ORF">Cantr_00873</name>
</gene>
<dbReference type="Proteomes" id="UP000253472">
    <property type="component" value="Unassembled WGS sequence"/>
</dbReference>
<keyword evidence="4" id="KW-1185">Reference proteome</keyword>
<sequence>MFIRTKPPVDSQPHGQSYLAIMDGYSSSIADLPWDASKDQLAHPAGLTPLAPDPKLRNVPIADWFPQER</sequence>
<accession>A0A367YGS3</accession>
<evidence type="ECO:0000313" key="4">
    <source>
        <dbReference type="Proteomes" id="UP000253472"/>
    </source>
</evidence>
<dbReference type="EMBL" id="QLNQ01000021">
    <property type="protein sequence ID" value="RCK65076.1"/>
    <property type="molecule type" value="Genomic_DNA"/>
</dbReference>
<dbReference type="EMBL" id="QLNQ01000021">
    <property type="protein sequence ID" value="RCK64822.1"/>
    <property type="molecule type" value="Genomic_DNA"/>
</dbReference>
<protein>
    <submittedName>
        <fullName evidence="3">Uncharacterized protein</fullName>
    </submittedName>
</protein>
<organism evidence="3 4">
    <name type="scientific">Candida viswanathii</name>
    <dbReference type="NCBI Taxonomy" id="5486"/>
    <lineage>
        <taxon>Eukaryota</taxon>
        <taxon>Fungi</taxon>
        <taxon>Dikarya</taxon>
        <taxon>Ascomycota</taxon>
        <taxon>Saccharomycotina</taxon>
        <taxon>Pichiomycetes</taxon>
        <taxon>Debaryomycetaceae</taxon>
        <taxon>Candida/Lodderomyces clade</taxon>
        <taxon>Candida</taxon>
    </lineage>
</organism>
<evidence type="ECO:0000256" key="1">
    <source>
        <dbReference type="SAM" id="MobiDB-lite"/>
    </source>
</evidence>
<comment type="caution">
    <text evidence="3">The sequence shown here is derived from an EMBL/GenBank/DDBJ whole genome shotgun (WGS) entry which is preliminary data.</text>
</comment>
<dbReference type="AlphaFoldDB" id="A0A367YGS3"/>